<organism evidence="2 3">
    <name type="scientific">Pseudoduganella dura</name>
    <dbReference type="NCBI Taxonomy" id="321982"/>
    <lineage>
        <taxon>Bacteria</taxon>
        <taxon>Pseudomonadati</taxon>
        <taxon>Pseudomonadota</taxon>
        <taxon>Betaproteobacteria</taxon>
        <taxon>Burkholderiales</taxon>
        <taxon>Oxalobacteraceae</taxon>
        <taxon>Telluria group</taxon>
        <taxon>Pseudoduganella</taxon>
    </lineage>
</organism>
<feature type="chain" id="PRO_5026115356" description="Lipoprotein" evidence="1">
    <location>
        <begin position="30"/>
        <end position="132"/>
    </location>
</feature>
<dbReference type="PROSITE" id="PS51257">
    <property type="entry name" value="PROKAR_LIPOPROTEIN"/>
    <property type="match status" value="1"/>
</dbReference>
<evidence type="ECO:0008006" key="4">
    <source>
        <dbReference type="Google" id="ProtNLM"/>
    </source>
</evidence>
<dbReference type="OrthoDB" id="8705574at2"/>
<dbReference type="RefSeq" id="WP_155708319.1">
    <property type="nucleotide sequence ID" value="NZ_BMWU01000021.1"/>
</dbReference>
<evidence type="ECO:0000313" key="3">
    <source>
        <dbReference type="Proteomes" id="UP000431684"/>
    </source>
</evidence>
<keyword evidence="1" id="KW-0732">Signal</keyword>
<keyword evidence="3" id="KW-1185">Reference proteome</keyword>
<comment type="caution">
    <text evidence="2">The sequence shown here is derived from an EMBL/GenBank/DDBJ whole genome shotgun (WGS) entry which is preliminary data.</text>
</comment>
<protein>
    <recommendedName>
        <fullName evidence="4">Lipoprotein</fullName>
    </recommendedName>
</protein>
<gene>
    <name evidence="2" type="ORF">GJV26_07720</name>
</gene>
<dbReference type="Proteomes" id="UP000431684">
    <property type="component" value="Unassembled WGS sequence"/>
</dbReference>
<evidence type="ECO:0000313" key="2">
    <source>
        <dbReference type="EMBL" id="MUI12354.1"/>
    </source>
</evidence>
<proteinExistence type="predicted"/>
<evidence type="ECO:0000256" key="1">
    <source>
        <dbReference type="SAM" id="SignalP"/>
    </source>
</evidence>
<feature type="signal peptide" evidence="1">
    <location>
        <begin position="1"/>
        <end position="29"/>
    </location>
</feature>
<sequence length="132" mass="13933">MKRSLILPAGLLGVAALLGGCAVPGPYYAAQPVDPYAWRTVSVTPVAPGTAARAGSSVTYTTEPMPAPTVTYVQQPVYVPQPVYAPAPVYGYGGPSYWYPPVSIGLDFVFSNRSGRGWGHGGYGRGRGWGRR</sequence>
<reference evidence="2 3" key="1">
    <citation type="submission" date="2019-11" db="EMBL/GenBank/DDBJ databases">
        <title>Draft Genome Sequences of Six Type Strains of the Genus Massilia.</title>
        <authorList>
            <person name="Miess H."/>
            <person name="Frediansyah A."/>
            <person name="Goeker M."/>
            <person name="Gross H."/>
        </authorList>
    </citation>
    <scope>NUCLEOTIDE SEQUENCE [LARGE SCALE GENOMIC DNA]</scope>
    <source>
        <strain evidence="2 3">DSM 17513</strain>
    </source>
</reference>
<accession>A0A6I3X6I2</accession>
<name>A0A6I3X6I2_9BURK</name>
<dbReference type="EMBL" id="WNWM01000002">
    <property type="protein sequence ID" value="MUI12354.1"/>
    <property type="molecule type" value="Genomic_DNA"/>
</dbReference>
<dbReference type="AlphaFoldDB" id="A0A6I3X6I2"/>